<feature type="region of interest" description="Disordered" evidence="1">
    <location>
        <begin position="44"/>
        <end position="105"/>
    </location>
</feature>
<evidence type="ECO:0000256" key="1">
    <source>
        <dbReference type="SAM" id="MobiDB-lite"/>
    </source>
</evidence>
<accession>A0AAN9ISU4</accession>
<dbReference type="Proteomes" id="UP001359559">
    <property type="component" value="Unassembled WGS sequence"/>
</dbReference>
<keyword evidence="3" id="KW-1185">Reference proteome</keyword>
<protein>
    <submittedName>
        <fullName evidence="2">Uncharacterized protein</fullName>
    </submittedName>
</protein>
<sequence length="105" mass="11950">MKQVLYPHKNAKDIVTKLDKFCTYFMLEKEKVGLPNVIMTYLISSPPAKKSEPKESVQSSDTDDDLTLSQLQKKKKPTFQPHQPQPSPQQTLQQNVLQGPQVTPQ</sequence>
<proteinExistence type="predicted"/>
<feature type="compositionally biased region" description="Low complexity" evidence="1">
    <location>
        <begin position="78"/>
        <end position="94"/>
    </location>
</feature>
<gene>
    <name evidence="2" type="ORF">RJT34_20157</name>
</gene>
<dbReference type="AlphaFoldDB" id="A0AAN9ISU4"/>
<dbReference type="EMBL" id="JAYKXN010000005">
    <property type="protein sequence ID" value="KAK7285388.1"/>
    <property type="molecule type" value="Genomic_DNA"/>
</dbReference>
<name>A0AAN9ISU4_CLITE</name>
<evidence type="ECO:0000313" key="2">
    <source>
        <dbReference type="EMBL" id="KAK7285388.1"/>
    </source>
</evidence>
<reference evidence="2 3" key="1">
    <citation type="submission" date="2024-01" db="EMBL/GenBank/DDBJ databases">
        <title>The genomes of 5 underutilized Papilionoideae crops provide insights into root nodulation and disease resistance.</title>
        <authorList>
            <person name="Yuan L."/>
        </authorList>
    </citation>
    <scope>NUCLEOTIDE SEQUENCE [LARGE SCALE GENOMIC DNA]</scope>
    <source>
        <strain evidence="2">LY-2023</strain>
        <tissue evidence="2">Leaf</tissue>
    </source>
</reference>
<evidence type="ECO:0000313" key="3">
    <source>
        <dbReference type="Proteomes" id="UP001359559"/>
    </source>
</evidence>
<feature type="compositionally biased region" description="Polar residues" evidence="1">
    <location>
        <begin position="95"/>
        <end position="105"/>
    </location>
</feature>
<comment type="caution">
    <text evidence="2">The sequence shown here is derived from an EMBL/GenBank/DDBJ whole genome shotgun (WGS) entry which is preliminary data.</text>
</comment>
<organism evidence="2 3">
    <name type="scientific">Clitoria ternatea</name>
    <name type="common">Butterfly pea</name>
    <dbReference type="NCBI Taxonomy" id="43366"/>
    <lineage>
        <taxon>Eukaryota</taxon>
        <taxon>Viridiplantae</taxon>
        <taxon>Streptophyta</taxon>
        <taxon>Embryophyta</taxon>
        <taxon>Tracheophyta</taxon>
        <taxon>Spermatophyta</taxon>
        <taxon>Magnoliopsida</taxon>
        <taxon>eudicotyledons</taxon>
        <taxon>Gunneridae</taxon>
        <taxon>Pentapetalae</taxon>
        <taxon>rosids</taxon>
        <taxon>fabids</taxon>
        <taxon>Fabales</taxon>
        <taxon>Fabaceae</taxon>
        <taxon>Papilionoideae</taxon>
        <taxon>50 kb inversion clade</taxon>
        <taxon>NPAAA clade</taxon>
        <taxon>indigoferoid/millettioid clade</taxon>
        <taxon>Phaseoleae</taxon>
        <taxon>Clitoria</taxon>
    </lineage>
</organism>